<reference evidence="2 3" key="1">
    <citation type="submission" date="2022-03" db="EMBL/GenBank/DDBJ databases">
        <authorList>
            <person name="Nunn A."/>
            <person name="Chopra R."/>
            <person name="Nunn A."/>
            <person name="Contreras Garrido A."/>
        </authorList>
    </citation>
    <scope>NUCLEOTIDE SEQUENCE [LARGE SCALE GENOMIC DNA]</scope>
</reference>
<evidence type="ECO:0000256" key="1">
    <source>
        <dbReference type="SAM" id="Phobius"/>
    </source>
</evidence>
<protein>
    <recommendedName>
        <fullName evidence="4">Transmembrane protein</fullName>
    </recommendedName>
</protein>
<keyword evidence="1" id="KW-0472">Membrane</keyword>
<name>A0AAU9RWF4_THLAR</name>
<evidence type="ECO:0008006" key="4">
    <source>
        <dbReference type="Google" id="ProtNLM"/>
    </source>
</evidence>
<dbReference type="AlphaFoldDB" id="A0AAU9RWF4"/>
<sequence>MATTTTLFFPSLPLLAIIILFSFLPPHLEGSTSTSTTTTTTTTQEPFNESSRLLDLLLRDYTLNSFKNQHSSIKTGVLRRIHLPYNFSGINVDAVRFRCGSLRRYGAQVGEFHIGVGANLEPCGERLVVVRQILGSNWSDIYYRNYDLSGYKLISPVLGLLSYNALNDNVLGNSVSSSYQISLFLDGTKDPSTVDFGNVTGPSMVERTFLNKPVCVTFGLDGKVTFAGEVKPFVCAVKTNGHFGLVMTDDPKSEGGGEKKMKKEKIGRWRSVVGGLVGSVTVGVLLLGLVVVAAVVTAKKRRRRAKREEMERKAYEEEALRVVTMVGHSRVFVSSATRTLPGFMEHECVPN</sequence>
<dbReference type="InterPro" id="IPR010605">
    <property type="entry name" value="DUF1191"/>
</dbReference>
<evidence type="ECO:0000313" key="3">
    <source>
        <dbReference type="Proteomes" id="UP000836841"/>
    </source>
</evidence>
<keyword evidence="3" id="KW-1185">Reference proteome</keyword>
<gene>
    <name evidence="2" type="ORF">TAV2_LOCUS6263</name>
</gene>
<dbReference type="Proteomes" id="UP000836841">
    <property type="component" value="Chromosome 2"/>
</dbReference>
<accession>A0AAU9RWF4</accession>
<dbReference type="PANTHER" id="PTHR33512">
    <property type="entry name" value="PROTEIN, PUTATIVE (DUF1191)-RELATED"/>
    <property type="match status" value="1"/>
</dbReference>
<dbReference type="Pfam" id="PF06697">
    <property type="entry name" value="DUF1191"/>
    <property type="match status" value="1"/>
</dbReference>
<organism evidence="2 3">
    <name type="scientific">Thlaspi arvense</name>
    <name type="common">Field penny-cress</name>
    <dbReference type="NCBI Taxonomy" id="13288"/>
    <lineage>
        <taxon>Eukaryota</taxon>
        <taxon>Viridiplantae</taxon>
        <taxon>Streptophyta</taxon>
        <taxon>Embryophyta</taxon>
        <taxon>Tracheophyta</taxon>
        <taxon>Spermatophyta</taxon>
        <taxon>Magnoliopsida</taxon>
        <taxon>eudicotyledons</taxon>
        <taxon>Gunneridae</taxon>
        <taxon>Pentapetalae</taxon>
        <taxon>rosids</taxon>
        <taxon>malvids</taxon>
        <taxon>Brassicales</taxon>
        <taxon>Brassicaceae</taxon>
        <taxon>Thlaspideae</taxon>
        <taxon>Thlaspi</taxon>
    </lineage>
</organism>
<dbReference type="GO" id="GO:0016020">
    <property type="term" value="C:membrane"/>
    <property type="evidence" value="ECO:0007669"/>
    <property type="project" value="TreeGrafter"/>
</dbReference>
<feature type="transmembrane region" description="Helical" evidence="1">
    <location>
        <begin position="272"/>
        <end position="298"/>
    </location>
</feature>
<proteinExistence type="predicted"/>
<dbReference type="EMBL" id="OU466858">
    <property type="protein sequence ID" value="CAH2048092.1"/>
    <property type="molecule type" value="Genomic_DNA"/>
</dbReference>
<dbReference type="PANTHER" id="PTHR33512:SF23">
    <property type="entry name" value="F16P17.15"/>
    <property type="match status" value="1"/>
</dbReference>
<feature type="transmembrane region" description="Helical" evidence="1">
    <location>
        <begin position="7"/>
        <end position="24"/>
    </location>
</feature>
<keyword evidence="1" id="KW-1133">Transmembrane helix</keyword>
<keyword evidence="1" id="KW-0812">Transmembrane</keyword>
<evidence type="ECO:0000313" key="2">
    <source>
        <dbReference type="EMBL" id="CAH2048092.1"/>
    </source>
</evidence>